<dbReference type="PANTHER" id="PTHR21180">
    <property type="entry name" value="ENDONUCLEASE/EXONUCLEASE/PHOSPHATASE FAMILY DOMAIN-CONTAINING PROTEIN 1"/>
    <property type="match status" value="1"/>
</dbReference>
<dbReference type="SMART" id="SM00278">
    <property type="entry name" value="HhH1"/>
    <property type="match status" value="2"/>
</dbReference>
<feature type="compositionally biased region" description="Acidic residues" evidence="1">
    <location>
        <begin position="45"/>
        <end position="54"/>
    </location>
</feature>
<comment type="caution">
    <text evidence="4">The sequence shown here is derived from an EMBL/GenBank/DDBJ whole genome shotgun (WGS) entry which is preliminary data.</text>
</comment>
<sequence length="270" mass="27711">MKHPMDPSALDRLREAFRAPRSFDGGPVPPSQGPPAAALRASPDDPGDDGAWVEDDVRRGRPRLDPGLPGVRVLALVGLLAALVAGAFFWWSRPRPQPAQAPVVRPAAQQAAASAVAATPSPTPAMLVVDVAGKVRRPGVVTLSAGSRVIDAIKAAGGVRPGARTGTLNLARRVVDGEQILVGVTATPAPGAPPSAAPDVSGTSVPAAPLDLNTAAAGQLDQLPGVGPVLAQRIVDYRTQHGGFRSVDELRQVSGIGEAKFADVKNLVRV</sequence>
<dbReference type="PANTHER" id="PTHR21180:SF32">
    <property type="entry name" value="ENDONUCLEASE_EXONUCLEASE_PHOSPHATASE FAMILY DOMAIN-CONTAINING PROTEIN 1"/>
    <property type="match status" value="1"/>
</dbReference>
<dbReference type="Gene3D" id="1.10.150.320">
    <property type="entry name" value="Photosystem II 12 kDa extrinsic protein"/>
    <property type="match status" value="1"/>
</dbReference>
<dbReference type="Pfam" id="PF10531">
    <property type="entry name" value="SLBB"/>
    <property type="match status" value="1"/>
</dbReference>
<keyword evidence="5" id="KW-1185">Reference proteome</keyword>
<accession>A0ABV5YU12</accession>
<evidence type="ECO:0000256" key="2">
    <source>
        <dbReference type="SAM" id="Phobius"/>
    </source>
</evidence>
<keyword evidence="2" id="KW-0812">Transmembrane</keyword>
<protein>
    <submittedName>
        <fullName evidence="4">Helix-hairpin-helix domain-containing protein</fullName>
    </submittedName>
</protein>
<feature type="domain" description="Helix-hairpin-helix DNA-binding motif class 1" evidence="3">
    <location>
        <begin position="248"/>
        <end position="267"/>
    </location>
</feature>
<dbReference type="Proteomes" id="UP001589627">
    <property type="component" value="Unassembled WGS sequence"/>
</dbReference>
<dbReference type="EMBL" id="JBHLZP010000537">
    <property type="protein sequence ID" value="MFB9838571.1"/>
    <property type="molecule type" value="Genomic_DNA"/>
</dbReference>
<name>A0ABV5YU12_9ACTN</name>
<feature type="domain" description="Helix-hairpin-helix DNA-binding motif class 1" evidence="3">
    <location>
        <begin position="218"/>
        <end position="237"/>
    </location>
</feature>
<feature type="transmembrane region" description="Helical" evidence="2">
    <location>
        <begin position="71"/>
        <end position="91"/>
    </location>
</feature>
<evidence type="ECO:0000313" key="5">
    <source>
        <dbReference type="Proteomes" id="UP001589627"/>
    </source>
</evidence>
<feature type="compositionally biased region" description="Basic and acidic residues" evidence="1">
    <location>
        <begin position="9"/>
        <end position="18"/>
    </location>
</feature>
<dbReference type="InterPro" id="IPR010994">
    <property type="entry name" value="RuvA_2-like"/>
</dbReference>
<gene>
    <name evidence="4" type="ORF">ACFFNX_41135</name>
</gene>
<feature type="region of interest" description="Disordered" evidence="1">
    <location>
        <begin position="1"/>
        <end position="62"/>
    </location>
</feature>
<reference evidence="4 5" key="1">
    <citation type="submission" date="2024-09" db="EMBL/GenBank/DDBJ databases">
        <authorList>
            <person name="Sun Q."/>
            <person name="Mori K."/>
        </authorList>
    </citation>
    <scope>NUCLEOTIDE SEQUENCE [LARGE SCALE GENOMIC DNA]</scope>
    <source>
        <strain evidence="4 5">TBRC 0563</strain>
    </source>
</reference>
<dbReference type="Gene3D" id="3.10.560.10">
    <property type="entry name" value="Outer membrane lipoprotein wza domain like"/>
    <property type="match status" value="1"/>
</dbReference>
<dbReference type="SUPFAM" id="SSF47781">
    <property type="entry name" value="RuvA domain 2-like"/>
    <property type="match status" value="1"/>
</dbReference>
<evidence type="ECO:0000313" key="4">
    <source>
        <dbReference type="EMBL" id="MFB9838571.1"/>
    </source>
</evidence>
<evidence type="ECO:0000256" key="1">
    <source>
        <dbReference type="SAM" id="MobiDB-lite"/>
    </source>
</evidence>
<dbReference type="Pfam" id="PF12836">
    <property type="entry name" value="HHH_3"/>
    <property type="match status" value="1"/>
</dbReference>
<proteinExistence type="predicted"/>
<keyword evidence="2" id="KW-1133">Transmembrane helix</keyword>
<dbReference type="RefSeq" id="WP_378211609.1">
    <property type="nucleotide sequence ID" value="NZ_JBHLZP010000537.1"/>
</dbReference>
<dbReference type="InterPro" id="IPR003583">
    <property type="entry name" value="Hlx-hairpin-Hlx_DNA-bd_motif"/>
</dbReference>
<organism evidence="4 5">
    <name type="scientific">Actinoallomurus acaciae</name>
    <dbReference type="NCBI Taxonomy" id="502577"/>
    <lineage>
        <taxon>Bacteria</taxon>
        <taxon>Bacillati</taxon>
        <taxon>Actinomycetota</taxon>
        <taxon>Actinomycetes</taxon>
        <taxon>Streptosporangiales</taxon>
        <taxon>Thermomonosporaceae</taxon>
        <taxon>Actinoallomurus</taxon>
    </lineage>
</organism>
<dbReference type="InterPro" id="IPR051675">
    <property type="entry name" value="Endo/Exo/Phosphatase_dom_1"/>
</dbReference>
<evidence type="ECO:0000259" key="3">
    <source>
        <dbReference type="SMART" id="SM00278"/>
    </source>
</evidence>
<dbReference type="InterPro" id="IPR019554">
    <property type="entry name" value="Soluble_ligand-bd"/>
</dbReference>
<keyword evidence="2" id="KW-0472">Membrane</keyword>